<evidence type="ECO:0000256" key="1">
    <source>
        <dbReference type="ARBA" id="ARBA00010923"/>
    </source>
</evidence>
<keyword evidence="6" id="KW-0540">Nuclease</keyword>
<accession>A0A7W2M2S8</accession>
<gene>
    <name evidence="6" type="ORF">H3Z82_01745</name>
</gene>
<comment type="similarity">
    <text evidence="1">Belongs to the type-I restriction system S methylase family.</text>
</comment>
<evidence type="ECO:0000313" key="6">
    <source>
        <dbReference type="EMBL" id="MBA6151446.1"/>
    </source>
</evidence>
<dbReference type="CDD" id="cd17263">
    <property type="entry name" value="RMtype1_S_AbaB8300I-TRD1-CR1_like"/>
    <property type="match status" value="1"/>
</dbReference>
<feature type="domain" description="Type I restriction modification DNA specificity" evidence="5">
    <location>
        <begin position="249"/>
        <end position="372"/>
    </location>
</feature>
<dbReference type="RefSeq" id="WP_182202153.1">
    <property type="nucleotide sequence ID" value="NZ_JACGLT010000001.1"/>
</dbReference>
<organism evidence="6 7">
    <name type="scientific">Gelidibacter maritimus</name>
    <dbReference type="NCBI Taxonomy" id="2761487"/>
    <lineage>
        <taxon>Bacteria</taxon>
        <taxon>Pseudomonadati</taxon>
        <taxon>Bacteroidota</taxon>
        <taxon>Flavobacteriia</taxon>
        <taxon>Flavobacteriales</taxon>
        <taxon>Flavobacteriaceae</taxon>
        <taxon>Gelidibacter</taxon>
    </lineage>
</organism>
<name>A0A7W2M2S8_9FLAO</name>
<keyword evidence="3" id="KW-0238">DNA-binding</keyword>
<dbReference type="SUPFAM" id="SSF116734">
    <property type="entry name" value="DNA methylase specificity domain"/>
    <property type="match status" value="2"/>
</dbReference>
<evidence type="ECO:0000256" key="2">
    <source>
        <dbReference type="ARBA" id="ARBA00022747"/>
    </source>
</evidence>
<dbReference type="Gene3D" id="3.90.220.20">
    <property type="entry name" value="DNA methylase specificity domains"/>
    <property type="match status" value="2"/>
</dbReference>
<evidence type="ECO:0000259" key="5">
    <source>
        <dbReference type="Pfam" id="PF01420"/>
    </source>
</evidence>
<dbReference type="GO" id="GO:0009307">
    <property type="term" value="P:DNA restriction-modification system"/>
    <property type="evidence" value="ECO:0007669"/>
    <property type="project" value="UniProtKB-KW"/>
</dbReference>
<dbReference type="AlphaFoldDB" id="A0A7W2M2S8"/>
<dbReference type="InterPro" id="IPR052021">
    <property type="entry name" value="Type-I_RS_S_subunit"/>
</dbReference>
<sequence length="389" mass="44063">MSQLIPITEICDFQGGTQPPKNEWIKDPEDGYVRMLQIRDFTQPEKNNVEYVVLKKHTKTCKKEDILIGRYGASIGKICTGLEGAYNVALIKTKPDLKRINRRYLFHILQSVYFQNFILSVGSRAAQAGFNKEDLTKFKIPLPPLKTQQHIAQILDDAAALRDKTKQLLTEYDLLAQAIFLEMFGDPDSFEHFTIAEVAAKERYSLSSGPFGSNLTSKHYTEKGIVILRGTNVTSGILDLSNVKYVSEEKAVELKRSEIKPDDVVIVAVGSSGKALKIPSTLKRAIMSQNFNKITPDRSKVIPLYLEFCFNSQLVQNQFRTEMTDTVRTFLSLTKIKQVKIPIPPIELQNQFAEKIALIEQQKELAKQELKESEDLFNALLQKAFKGEL</sequence>
<keyword evidence="2" id="KW-0680">Restriction system</keyword>
<dbReference type="PANTHER" id="PTHR30408">
    <property type="entry name" value="TYPE-1 RESTRICTION ENZYME ECOKI SPECIFICITY PROTEIN"/>
    <property type="match status" value="1"/>
</dbReference>
<dbReference type="InterPro" id="IPR044946">
    <property type="entry name" value="Restrct_endonuc_typeI_TRD_sf"/>
</dbReference>
<comment type="caution">
    <text evidence="6">The sequence shown here is derived from an EMBL/GenBank/DDBJ whole genome shotgun (WGS) entry which is preliminary data.</text>
</comment>
<dbReference type="Proteomes" id="UP000541857">
    <property type="component" value="Unassembled WGS sequence"/>
</dbReference>
<keyword evidence="7" id="KW-1185">Reference proteome</keyword>
<keyword evidence="4" id="KW-0175">Coiled coil</keyword>
<reference evidence="6 7" key="1">
    <citation type="submission" date="2020-07" db="EMBL/GenBank/DDBJ databases">
        <title>Bacterium isolated from marine sediment.</title>
        <authorList>
            <person name="Shang D."/>
        </authorList>
    </citation>
    <scope>NUCLEOTIDE SEQUENCE [LARGE SCALE GENOMIC DNA]</scope>
    <source>
        <strain evidence="6 7">F6074</strain>
    </source>
</reference>
<dbReference type="GO" id="GO:0003677">
    <property type="term" value="F:DNA binding"/>
    <property type="evidence" value="ECO:0007669"/>
    <property type="project" value="UniProtKB-KW"/>
</dbReference>
<feature type="coiled-coil region" evidence="4">
    <location>
        <begin position="349"/>
        <end position="383"/>
    </location>
</feature>
<proteinExistence type="inferred from homology"/>
<keyword evidence="6" id="KW-0255">Endonuclease</keyword>
<evidence type="ECO:0000256" key="4">
    <source>
        <dbReference type="SAM" id="Coils"/>
    </source>
</evidence>
<feature type="domain" description="Type I restriction modification DNA specificity" evidence="5">
    <location>
        <begin position="6"/>
        <end position="166"/>
    </location>
</feature>
<protein>
    <submittedName>
        <fullName evidence="6">Restriction endonuclease subunit S</fullName>
    </submittedName>
</protein>
<dbReference type="EMBL" id="JACGLT010000001">
    <property type="protein sequence ID" value="MBA6151446.1"/>
    <property type="molecule type" value="Genomic_DNA"/>
</dbReference>
<dbReference type="GO" id="GO:0004519">
    <property type="term" value="F:endonuclease activity"/>
    <property type="evidence" value="ECO:0007669"/>
    <property type="project" value="UniProtKB-KW"/>
</dbReference>
<dbReference type="PANTHER" id="PTHR30408:SF12">
    <property type="entry name" value="TYPE I RESTRICTION ENZYME MJAVIII SPECIFICITY SUBUNIT"/>
    <property type="match status" value="1"/>
</dbReference>
<dbReference type="InterPro" id="IPR000055">
    <property type="entry name" value="Restrct_endonuc_typeI_TRD"/>
</dbReference>
<keyword evidence="6" id="KW-0378">Hydrolase</keyword>
<evidence type="ECO:0000256" key="3">
    <source>
        <dbReference type="ARBA" id="ARBA00023125"/>
    </source>
</evidence>
<dbReference type="Pfam" id="PF01420">
    <property type="entry name" value="Methylase_S"/>
    <property type="match status" value="2"/>
</dbReference>
<evidence type="ECO:0000313" key="7">
    <source>
        <dbReference type="Proteomes" id="UP000541857"/>
    </source>
</evidence>